<reference evidence="2 3" key="1">
    <citation type="submission" date="2020-08" db="EMBL/GenBank/DDBJ databases">
        <title>Genome sequence of Sphingomonas rhizophila KACC 19189T.</title>
        <authorList>
            <person name="Hyun D.-W."/>
            <person name="Bae J.-W."/>
        </authorList>
    </citation>
    <scope>NUCLEOTIDE SEQUENCE [LARGE SCALE GENOMIC DNA]</scope>
    <source>
        <strain evidence="2 3">KACC 19189</strain>
    </source>
</reference>
<evidence type="ECO:0000313" key="2">
    <source>
        <dbReference type="EMBL" id="QNN65764.1"/>
    </source>
</evidence>
<dbReference type="EMBL" id="CP060717">
    <property type="protein sequence ID" value="QNN65764.1"/>
    <property type="molecule type" value="Genomic_DNA"/>
</dbReference>
<feature type="transmembrane region" description="Helical" evidence="1">
    <location>
        <begin position="68"/>
        <end position="88"/>
    </location>
</feature>
<evidence type="ECO:0000313" key="3">
    <source>
        <dbReference type="Proteomes" id="UP000515955"/>
    </source>
</evidence>
<feature type="transmembrane region" description="Helical" evidence="1">
    <location>
        <begin position="218"/>
        <end position="236"/>
    </location>
</feature>
<keyword evidence="1" id="KW-0812">Transmembrane</keyword>
<dbReference type="RefSeq" id="WP_187542749.1">
    <property type="nucleotide sequence ID" value="NZ_CP060717.1"/>
</dbReference>
<accession>A0A7G9SD39</accession>
<feature type="transmembrane region" description="Helical" evidence="1">
    <location>
        <begin position="177"/>
        <end position="206"/>
    </location>
</feature>
<keyword evidence="1" id="KW-0472">Membrane</keyword>
<feature type="transmembrane region" description="Helical" evidence="1">
    <location>
        <begin position="124"/>
        <end position="142"/>
    </location>
</feature>
<dbReference type="Proteomes" id="UP000515955">
    <property type="component" value="Chromosome"/>
</dbReference>
<evidence type="ECO:0008006" key="4">
    <source>
        <dbReference type="Google" id="ProtNLM"/>
    </source>
</evidence>
<evidence type="ECO:0000256" key="1">
    <source>
        <dbReference type="SAM" id="Phobius"/>
    </source>
</evidence>
<keyword evidence="1" id="KW-1133">Transmembrane helix</keyword>
<feature type="transmembrane region" description="Helical" evidence="1">
    <location>
        <begin position="290"/>
        <end position="308"/>
    </location>
</feature>
<dbReference type="KEGG" id="srhi:H9L12_04200"/>
<sequence length="328" mass="33964">MDDLELAELSAVESRHAVLGSPVRGGPLGRLRNASPVASAAGAGGTPDHLLILFAYAGLSSVASTSMMWGNVALLMTAASCLLALGLVTNHRLTLGAALVLLALKPNIGVPIYCAIALLRPHFVTAVVSGLISGVLALPALLTTSPMGILRGLSETASLYESYAVNSPPSQTGVAHLAYLFGGVTIPGSFLIVAAAITSAVLVLIARWKRPAPDDLHLSIATLFASLATTTLFVRLHAYDLGILLPLVALAAFGGRIPTVLVTIGAFLLFRPENLATILQKLGLPSLLPGTLPTVACLCFFVAAMIIVSRRARDTEDKTIAEVRAVPA</sequence>
<gene>
    <name evidence="2" type="ORF">H9L12_04200</name>
</gene>
<feature type="transmembrane region" description="Helical" evidence="1">
    <location>
        <begin position="243"/>
        <end position="270"/>
    </location>
</feature>
<protein>
    <recommendedName>
        <fullName evidence="4">DUF2029 domain-containing protein</fullName>
    </recommendedName>
</protein>
<keyword evidence="3" id="KW-1185">Reference proteome</keyword>
<feature type="transmembrane region" description="Helical" evidence="1">
    <location>
        <begin position="95"/>
        <end position="118"/>
    </location>
</feature>
<proteinExistence type="predicted"/>
<dbReference type="AlphaFoldDB" id="A0A7G9SD39"/>
<organism evidence="2 3">
    <name type="scientific">Sphingomonas rhizophila</name>
    <dbReference type="NCBI Taxonomy" id="2071607"/>
    <lineage>
        <taxon>Bacteria</taxon>
        <taxon>Pseudomonadati</taxon>
        <taxon>Pseudomonadota</taxon>
        <taxon>Alphaproteobacteria</taxon>
        <taxon>Sphingomonadales</taxon>
        <taxon>Sphingomonadaceae</taxon>
        <taxon>Sphingomonas</taxon>
    </lineage>
</organism>
<name>A0A7G9SD39_9SPHN</name>